<dbReference type="Proteomes" id="UP000444318">
    <property type="component" value="Unassembled WGS sequence"/>
</dbReference>
<dbReference type="InterPro" id="IPR011990">
    <property type="entry name" value="TPR-like_helical_dom_sf"/>
</dbReference>
<dbReference type="Gene3D" id="1.25.40.10">
    <property type="entry name" value="Tetratricopeptide repeat domain"/>
    <property type="match status" value="1"/>
</dbReference>
<sequence length="1328" mass="145098">MSNFYAHRLPKPSNETDFEAMCAHVYGEVHGDLSPKRNGRRGQKQFGVDIFVRTERGLIGIQCKRYNDGTLTLRDIEDEIRKADAGTVPISRLIISTTAASDANLVGAVLTLSVQREKAGKFAVEIDFWEEIEAHIERHSKLLARYNPHAPESALRRNIEAIDSLNQTVTDGFGRIEKHLGDAVFAGGGADVPAGLQSSLDKLVTGQIDAITEQIKAARYRDAELQLTEIGKSFGTFDQHQKARWHLLRSICRVHLFRGEGAADDLLTAFSLYPNDEKIAAAGIRGLLLKNDPDGAAQAGLEAKKKFPTSPTVWAATAFALIELGRSIQDEDVPPEIADDPDVLMALCSAAQRESDYARAWKHGRKILNHAGARQPNRSAALAVAVAWATSAPTQQALGTIDELALSAISEAVACFEPRAARLWNSQSVMALPADVSNVCYAYLLLDRYDDVLTLCEEAKVLTPFPSQMLGFKLGALHALNRNDEFLAVARTHVPDLQPVSFLLVAEAAASNGAVDIVDALIDRTEAMPESDEVEPSTIRALRSIAQLHSGERDTAIQAALAFDDPLGKHKRAALIYIRTLINAGELDHASARLDSLTARISEDDSPTLQLLCADCLFFVKLYVKAAEIYQRYCVPGRISEIQRRRLRCYVEAGLRAEARQVLKDLPPTWVEDDHIREAAIELAQSAGDWVLLVDIAEEQLRRRPDHAGTWALALMCERYGSASKRFHEQLSVVPERLSGSLYQIGYVASLEIQRGAPIDGLRRLYRMVRASMQSAEAAGIYVKKFLVHGELVAASFIDEKPGPGSTWLLSSEDGSRITASVDPLGMVDLPQHRGYYPPDSTLGLALVGKRVDETVEIEGAFGHRRSFKVVGVSSVYLHLLEELRRLLDETPEGLPAIQSAKVVKDNGELDLELIKSIIGPGGNRGQLVFDTYATALVPLGACAKLLNTSTLELVQGWPRDAAPLRMCAGSPEEIAKAFQLLEGDVPAIVIDLATLADLVSLGCEAALRAIPVIYISTVAVQILDGLRSDAADSHKFGRVGVVDGELQVVKYPDDYGDRCLAFYSRVQSVIDQYCTVCPAYGVSDMPPEVVSINDQLGEDEYEVLLLAAEKQAVLASVDLHLRQLAESALGGQGVWPQVLMAYAASKGLLPAVTYRYAMQLLFRSNRTLVAVDAADLLYMFQQGDHAFQSGIAKMVELFSTRPCNVVYALAVVEDVIAGVAKVASRLKVVLEIVEYLYEPLFRHPDQPADLYDRAVARVRYLAQAFRNLPAWISFGAAPLADANVIGSVAQLLVARVDAARARAASVHVPRTLPIKVLYVTSRPSLWG</sequence>
<evidence type="ECO:0000313" key="2">
    <source>
        <dbReference type="EMBL" id="MQA19323.1"/>
    </source>
</evidence>
<dbReference type="EMBL" id="WHUF01000002">
    <property type="protein sequence ID" value="MQA19323.1"/>
    <property type="molecule type" value="Genomic_DNA"/>
</dbReference>
<comment type="caution">
    <text evidence="2">The sequence shown here is derived from an EMBL/GenBank/DDBJ whole genome shotgun (WGS) entry which is preliminary data.</text>
</comment>
<proteinExistence type="predicted"/>
<evidence type="ECO:0000259" key="1">
    <source>
        <dbReference type="Pfam" id="PF20698"/>
    </source>
</evidence>
<keyword evidence="3" id="KW-1185">Reference proteome</keyword>
<dbReference type="RefSeq" id="WP_152803033.1">
    <property type="nucleotide sequence ID" value="NZ_WHUF01000002.1"/>
</dbReference>
<dbReference type="InterPro" id="IPR048987">
    <property type="entry name" value="PIN-TPR-GreABC"/>
</dbReference>
<accession>A0A843SAT2</accession>
<protein>
    <recommendedName>
        <fullName evidence="1">PIN domain-containing protein</fullName>
    </recommendedName>
</protein>
<gene>
    <name evidence="2" type="ORF">GEV01_07325</name>
</gene>
<evidence type="ECO:0000313" key="3">
    <source>
        <dbReference type="Proteomes" id="UP000444318"/>
    </source>
</evidence>
<dbReference type="Pfam" id="PF20698">
    <property type="entry name" value="PIN-TPR-GreABC"/>
    <property type="match status" value="1"/>
</dbReference>
<reference evidence="2 3" key="1">
    <citation type="submission" date="2019-10" db="EMBL/GenBank/DDBJ databases">
        <title>Two novel species isolated from a subtropical stream in China.</title>
        <authorList>
            <person name="Lu H."/>
        </authorList>
    </citation>
    <scope>NUCLEOTIDE SEQUENCE [LARGE SCALE GENOMIC DNA]</scope>
    <source>
        <strain evidence="2 3">FT103W</strain>
    </source>
</reference>
<name>A0A843SAT2_9BURK</name>
<organism evidence="2 3">
    <name type="scientific">Rugamonas rivuli</name>
    <dbReference type="NCBI Taxonomy" id="2743358"/>
    <lineage>
        <taxon>Bacteria</taxon>
        <taxon>Pseudomonadati</taxon>
        <taxon>Pseudomonadota</taxon>
        <taxon>Betaproteobacteria</taxon>
        <taxon>Burkholderiales</taxon>
        <taxon>Oxalobacteraceae</taxon>
        <taxon>Telluria group</taxon>
        <taxon>Rugamonas</taxon>
    </lineage>
</organism>
<feature type="domain" description="PIN" evidence="1">
    <location>
        <begin position="990"/>
        <end position="1127"/>
    </location>
</feature>